<dbReference type="PANTHER" id="PTHR43157:SF31">
    <property type="entry name" value="PHOSPHATIDYLINOSITOL-GLYCAN BIOSYNTHESIS CLASS F PROTEIN"/>
    <property type="match status" value="1"/>
</dbReference>
<comment type="caution">
    <text evidence="2">The sequence shown here is derived from an EMBL/GenBank/DDBJ whole genome shotgun (WGS) entry which is preliminary data.</text>
</comment>
<organism evidence="2 3">
    <name type="scientific">Labedella phragmitis</name>
    <dbReference type="NCBI Taxonomy" id="2498849"/>
    <lineage>
        <taxon>Bacteria</taxon>
        <taxon>Bacillati</taxon>
        <taxon>Actinomycetota</taxon>
        <taxon>Actinomycetes</taxon>
        <taxon>Micrococcales</taxon>
        <taxon>Microbacteriaceae</taxon>
        <taxon>Labedella</taxon>
    </lineage>
</organism>
<dbReference type="GO" id="GO:0016491">
    <property type="term" value="F:oxidoreductase activity"/>
    <property type="evidence" value="ECO:0007669"/>
    <property type="project" value="UniProtKB-KW"/>
</dbReference>
<dbReference type="SUPFAM" id="SSF51735">
    <property type="entry name" value="NAD(P)-binding Rossmann-fold domains"/>
    <property type="match status" value="1"/>
</dbReference>
<dbReference type="AlphaFoldDB" id="A0A444PNV5"/>
<name>A0A444PNV5_9MICO</name>
<evidence type="ECO:0000256" key="1">
    <source>
        <dbReference type="ARBA" id="ARBA00023002"/>
    </source>
</evidence>
<dbReference type="InterPro" id="IPR002347">
    <property type="entry name" value="SDR_fam"/>
</dbReference>
<dbReference type="RefSeq" id="WP_128496337.1">
    <property type="nucleotide sequence ID" value="NZ_RZNB01000009.1"/>
</dbReference>
<dbReference type="OrthoDB" id="9785826at2"/>
<proteinExistence type="predicted"/>
<dbReference type="PANTHER" id="PTHR43157">
    <property type="entry name" value="PHOSPHATIDYLINOSITOL-GLYCAN BIOSYNTHESIS CLASS F PROTEIN-RELATED"/>
    <property type="match status" value="1"/>
</dbReference>
<dbReference type="EMBL" id="RZNB01000009">
    <property type="protein sequence ID" value="RWZ46159.1"/>
    <property type="molecule type" value="Genomic_DNA"/>
</dbReference>
<protein>
    <submittedName>
        <fullName evidence="2">SDR family NAD(P)-dependent oxidoreductase</fullName>
    </submittedName>
</protein>
<dbReference type="PRINTS" id="PR00081">
    <property type="entry name" value="GDHRDH"/>
</dbReference>
<keyword evidence="1" id="KW-0560">Oxidoreductase</keyword>
<dbReference type="Pfam" id="PF00106">
    <property type="entry name" value="adh_short"/>
    <property type="match status" value="1"/>
</dbReference>
<evidence type="ECO:0000313" key="2">
    <source>
        <dbReference type="EMBL" id="RWZ46159.1"/>
    </source>
</evidence>
<sequence length="256" mass="27562">MARIFITGSVDGLGRAAAEALIAEGYDVVVHARTEERAEAFGSLRSHALGVVTGDLSRAGDTHYVADQVNALGRMDAVIHNAGVYLEPERGSTADGHARTFAINTLAPYLLSVLIQRPERLVYLSSGLHRSGTDVLDDLDWDTRRWDAGQAYADSKLHVTALAAAFARRWGVLTASVDPGWVPTRMGGPSATGDLEQGHVTQAWFATSSEIPRDVSGGYWHHKRQQRPHPSALDTGFQDRLIEALAGITGERPAGS</sequence>
<accession>A0A444PNV5</accession>
<dbReference type="InterPro" id="IPR036291">
    <property type="entry name" value="NAD(P)-bd_dom_sf"/>
</dbReference>
<dbReference type="Proteomes" id="UP000288547">
    <property type="component" value="Unassembled WGS sequence"/>
</dbReference>
<gene>
    <name evidence="2" type="ORF">ELQ90_16180</name>
</gene>
<keyword evidence="3" id="KW-1185">Reference proteome</keyword>
<dbReference type="Gene3D" id="3.40.50.720">
    <property type="entry name" value="NAD(P)-binding Rossmann-like Domain"/>
    <property type="match status" value="1"/>
</dbReference>
<reference evidence="2 3" key="1">
    <citation type="submission" date="2018-12" db="EMBL/GenBank/DDBJ databases">
        <authorList>
            <person name="Li F."/>
        </authorList>
    </citation>
    <scope>NUCLEOTIDE SEQUENCE [LARGE SCALE GENOMIC DNA]</scope>
    <source>
        <strain evidence="2 3">11W25H-1</strain>
    </source>
</reference>
<evidence type="ECO:0000313" key="3">
    <source>
        <dbReference type="Proteomes" id="UP000288547"/>
    </source>
</evidence>